<evidence type="ECO:0000256" key="2">
    <source>
        <dbReference type="ARBA" id="ARBA00022603"/>
    </source>
</evidence>
<sequence length="496" mass="54007">MRARAAKAATSAPYVTRRIGLVSLIDEEAVAIIERNADRILDETGMEFRGDLETLELFRAHGARVDGERVRFDPGWCRDRIRTAPSVFTQHARNPARSVRIGGRAQVYAPSFGPPFVHDMEKGRRYATLEDFRKITKLHYQLGAVNHSGGVVVEPVDVPVPLRHLHMAHAHLTMNDKPFMGAVTAPARARDTIEMCRIAMGADFVDENCVLYSVVNTNAPLVMDETMLGALKEYALARQCTVVSPFVLGGAMSPVSVAATLAQVLAEVMASVALIQIIRPGAPAAFGTFFSPISLRTGAPTFGTPEGTQFQMCAKTLADRLGLPFHSVGGLTASKVPDAQAGYESQAQLMGAALAGVNFIIHATGCLEGLLATGYEKIVMDADRCAAMQRFVQGVDFSEGAQAMEAFAEVEPGGHFLGAQHTRDNFESAFWMGEMSDNGTYEQWADEGAFWQHDRASARVAELLNSYRQPAMDIATREALDEFVARRSHEIEGETE</sequence>
<dbReference type="InterPro" id="IPR038601">
    <property type="entry name" value="MttB-like_sf"/>
</dbReference>
<proteinExistence type="inferred from homology"/>
<dbReference type="AlphaFoldDB" id="A0A6B0Y2F2"/>
<dbReference type="EMBL" id="VXRY01000349">
    <property type="protein sequence ID" value="MXY34172.1"/>
    <property type="molecule type" value="Genomic_DNA"/>
</dbReference>
<keyword evidence="3 4" id="KW-0808">Transferase</keyword>
<evidence type="ECO:0000256" key="4">
    <source>
        <dbReference type="PIRNR" id="PIRNR037567"/>
    </source>
</evidence>
<dbReference type="Gene3D" id="3.20.20.480">
    <property type="entry name" value="Trimethylamine methyltransferase-like"/>
    <property type="match status" value="1"/>
</dbReference>
<dbReference type="PIRSF" id="PIRSF037567">
    <property type="entry name" value="MTTB_MeTrfase"/>
    <property type="match status" value="1"/>
</dbReference>
<dbReference type="EC" id="2.1.1.-" evidence="4"/>
<protein>
    <recommendedName>
        <fullName evidence="4">Methyltransferase</fullName>
        <ecNumber evidence="4">2.1.1.-</ecNumber>
    </recommendedName>
</protein>
<evidence type="ECO:0000256" key="1">
    <source>
        <dbReference type="ARBA" id="ARBA00007137"/>
    </source>
</evidence>
<gene>
    <name evidence="5" type="ORF">F4Y60_08815</name>
</gene>
<reference evidence="5" key="1">
    <citation type="submission" date="2019-09" db="EMBL/GenBank/DDBJ databases">
        <title>Characterisation of the sponge microbiome using genome-centric metagenomics.</title>
        <authorList>
            <person name="Engelberts J.P."/>
            <person name="Robbins S.J."/>
            <person name="De Goeij J.M."/>
            <person name="Aranda M."/>
            <person name="Bell S.C."/>
            <person name="Webster N.S."/>
        </authorList>
    </citation>
    <scope>NUCLEOTIDE SEQUENCE</scope>
    <source>
        <strain evidence="5">SB0664_bin_43</strain>
    </source>
</reference>
<accession>A0A6B0Y2F2</accession>
<dbReference type="InterPro" id="IPR010426">
    <property type="entry name" value="MTTB_MeTrfase"/>
</dbReference>
<keyword evidence="2 5" id="KW-0489">Methyltransferase</keyword>
<dbReference type="GO" id="GO:0008168">
    <property type="term" value="F:methyltransferase activity"/>
    <property type="evidence" value="ECO:0007669"/>
    <property type="project" value="UniProtKB-KW"/>
</dbReference>
<comment type="caution">
    <text evidence="5">The sequence shown here is derived from an EMBL/GenBank/DDBJ whole genome shotgun (WGS) entry which is preliminary data.</text>
</comment>
<evidence type="ECO:0000313" key="5">
    <source>
        <dbReference type="EMBL" id="MXY34172.1"/>
    </source>
</evidence>
<dbReference type="GO" id="GO:0032259">
    <property type="term" value="P:methylation"/>
    <property type="evidence" value="ECO:0007669"/>
    <property type="project" value="UniProtKB-KW"/>
</dbReference>
<dbReference type="GO" id="GO:0015948">
    <property type="term" value="P:methanogenesis"/>
    <property type="evidence" value="ECO:0007669"/>
    <property type="project" value="UniProtKB-UniRule"/>
</dbReference>
<comment type="similarity">
    <text evidence="1 4">Belongs to the trimethylamine methyltransferase family.</text>
</comment>
<dbReference type="Pfam" id="PF06253">
    <property type="entry name" value="MTTB"/>
    <property type="match status" value="1"/>
</dbReference>
<name>A0A6B0Y2F2_9RHOB</name>
<organism evidence="5">
    <name type="scientific">Boseongicola sp. SB0664_bin_43</name>
    <dbReference type="NCBI Taxonomy" id="2604844"/>
    <lineage>
        <taxon>Bacteria</taxon>
        <taxon>Pseudomonadati</taxon>
        <taxon>Pseudomonadota</taxon>
        <taxon>Alphaproteobacteria</taxon>
        <taxon>Rhodobacterales</taxon>
        <taxon>Paracoccaceae</taxon>
        <taxon>Boseongicola</taxon>
    </lineage>
</organism>
<evidence type="ECO:0000256" key="3">
    <source>
        <dbReference type="ARBA" id="ARBA00022679"/>
    </source>
</evidence>